<evidence type="ECO:0000256" key="1">
    <source>
        <dbReference type="SAM" id="MobiDB-lite"/>
    </source>
</evidence>
<accession>A0AAW0B375</accession>
<evidence type="ECO:0000313" key="3">
    <source>
        <dbReference type="Proteomes" id="UP001383192"/>
    </source>
</evidence>
<reference evidence="2 3" key="1">
    <citation type="submission" date="2024-01" db="EMBL/GenBank/DDBJ databases">
        <title>A draft genome for a cacao thread blight-causing isolate of Paramarasmius palmivorus.</title>
        <authorList>
            <person name="Baruah I.K."/>
            <person name="Bukari Y."/>
            <person name="Amoako-Attah I."/>
            <person name="Meinhardt L.W."/>
            <person name="Bailey B.A."/>
            <person name="Cohen S.P."/>
        </authorList>
    </citation>
    <scope>NUCLEOTIDE SEQUENCE [LARGE SCALE GENOMIC DNA]</scope>
    <source>
        <strain evidence="2 3">GH-12</strain>
    </source>
</reference>
<organism evidence="2 3">
    <name type="scientific">Paramarasmius palmivorus</name>
    <dbReference type="NCBI Taxonomy" id="297713"/>
    <lineage>
        <taxon>Eukaryota</taxon>
        <taxon>Fungi</taxon>
        <taxon>Dikarya</taxon>
        <taxon>Basidiomycota</taxon>
        <taxon>Agaricomycotina</taxon>
        <taxon>Agaricomycetes</taxon>
        <taxon>Agaricomycetidae</taxon>
        <taxon>Agaricales</taxon>
        <taxon>Marasmiineae</taxon>
        <taxon>Marasmiaceae</taxon>
        <taxon>Paramarasmius</taxon>
    </lineage>
</organism>
<feature type="region of interest" description="Disordered" evidence="1">
    <location>
        <begin position="227"/>
        <end position="250"/>
    </location>
</feature>
<keyword evidence="3" id="KW-1185">Reference proteome</keyword>
<dbReference type="Proteomes" id="UP001383192">
    <property type="component" value="Unassembled WGS sequence"/>
</dbReference>
<sequence length="250" mass="28642">MASLCCVTFPQLLGHSEGELFHNFTTHYILIQVPRFVSVKALQQRVLLTGLNTSTFTDALEGLAIMNNVLRLNVRDDNPKPLAVVVDGFTALDISNRYFTSRRFAQEDEHIPFSTDIDPNGILEGLRGHSMVHTSDNVVEYYQRVEANGVHRFNKIRPAQIKKGDIVEIQCTLTLVEFRVNDYKQARTEYNTKLVLRSITLLDRSFSEKMRLANTSMTKAPSIKRRIGHFDEEEQEAQDRIKRMAIDREA</sequence>
<name>A0AAW0B375_9AGAR</name>
<protein>
    <submittedName>
        <fullName evidence="2">Uncharacterized protein</fullName>
    </submittedName>
</protein>
<dbReference type="EMBL" id="JAYKXP010000196">
    <property type="protein sequence ID" value="KAK7019817.1"/>
    <property type="molecule type" value="Genomic_DNA"/>
</dbReference>
<dbReference type="AlphaFoldDB" id="A0AAW0B375"/>
<gene>
    <name evidence="2" type="ORF">VNI00_017906</name>
</gene>
<evidence type="ECO:0000313" key="2">
    <source>
        <dbReference type="EMBL" id="KAK7019817.1"/>
    </source>
</evidence>
<proteinExistence type="predicted"/>
<comment type="caution">
    <text evidence="2">The sequence shown here is derived from an EMBL/GenBank/DDBJ whole genome shotgun (WGS) entry which is preliminary data.</text>
</comment>
<feature type="compositionally biased region" description="Basic and acidic residues" evidence="1">
    <location>
        <begin position="237"/>
        <end position="250"/>
    </location>
</feature>